<comment type="pathway">
    <text evidence="1 3 4">Cell wall biogenesis; peptidoglycan biosynthesis.</text>
</comment>
<keyword evidence="3 4" id="KW-0961">Cell wall biogenesis/degradation</keyword>
<evidence type="ECO:0000256" key="1">
    <source>
        <dbReference type="ARBA" id="ARBA00004752"/>
    </source>
</evidence>
<evidence type="ECO:0000259" key="5">
    <source>
        <dbReference type="Pfam" id="PF02875"/>
    </source>
</evidence>
<feature type="binding site" evidence="3">
    <location>
        <position position="146"/>
    </location>
    <ligand>
        <name>UDP-N-acetyl-alpha-D-muramoyl-L-alanyl-D-glutamate</name>
        <dbReference type="ChEBI" id="CHEBI:83900"/>
    </ligand>
</feature>
<evidence type="ECO:0000259" key="6">
    <source>
        <dbReference type="Pfam" id="PF08245"/>
    </source>
</evidence>
<feature type="domain" description="Mur ligase C-terminal" evidence="5">
    <location>
        <begin position="323"/>
        <end position="450"/>
    </location>
</feature>
<protein>
    <recommendedName>
        <fullName evidence="3">UDP-N-acetylmuramoyl-L-alanyl-D-glutamate--2,6-diaminopimelate ligase</fullName>
        <ecNumber evidence="3">6.3.2.13</ecNumber>
    </recommendedName>
    <alternativeName>
        <fullName evidence="3">Meso-A2pm-adding enzyme</fullName>
    </alternativeName>
    <alternativeName>
        <fullName evidence="3">Meso-diaminopimelate-adding enzyme</fullName>
    </alternativeName>
    <alternativeName>
        <fullName evidence="3">UDP-MurNAc-L-Ala-D-Glu:meso-diaminopimelate ligase</fullName>
    </alternativeName>
    <alternativeName>
        <fullName evidence="3">UDP-MurNAc-tripeptide synthetase</fullName>
    </alternativeName>
    <alternativeName>
        <fullName evidence="3">UDP-N-acetylmuramyl-tripeptide synthetase</fullName>
    </alternativeName>
</protein>
<feature type="binding site" evidence="3">
    <location>
        <position position="448"/>
    </location>
    <ligand>
        <name>meso-2,6-diaminopimelate</name>
        <dbReference type="ChEBI" id="CHEBI:57791"/>
    </ligand>
</feature>
<dbReference type="GO" id="GO:0008765">
    <property type="term" value="F:UDP-N-acetylmuramoylalanyl-D-glutamate-2,6-diaminopimelate ligase activity"/>
    <property type="evidence" value="ECO:0007669"/>
    <property type="project" value="UniProtKB-UniRule"/>
</dbReference>
<evidence type="ECO:0000313" key="7">
    <source>
        <dbReference type="EMBL" id="BCI60902.1"/>
    </source>
</evidence>
<dbReference type="KEGG" id="sman:C12CBH8_15410"/>
<feature type="binding site" evidence="3">
    <location>
        <position position="174"/>
    </location>
    <ligand>
        <name>UDP-N-acetyl-alpha-D-muramoyl-L-alanyl-D-glutamate</name>
        <dbReference type="ChEBI" id="CHEBI:83900"/>
    </ligand>
</feature>
<accession>A0A7I8D539</accession>
<dbReference type="NCBIfam" id="TIGR01085">
    <property type="entry name" value="murE"/>
    <property type="match status" value="1"/>
</dbReference>
<dbReference type="GO" id="GO:0000287">
    <property type="term" value="F:magnesium ion binding"/>
    <property type="evidence" value="ECO:0007669"/>
    <property type="project" value="UniProtKB-UniRule"/>
</dbReference>
<dbReference type="NCBIfam" id="NF001124">
    <property type="entry name" value="PRK00139.1-2"/>
    <property type="match status" value="1"/>
</dbReference>
<dbReference type="HAMAP" id="MF_00208">
    <property type="entry name" value="MurE"/>
    <property type="match status" value="1"/>
</dbReference>
<dbReference type="GO" id="GO:0009252">
    <property type="term" value="P:peptidoglycan biosynthetic process"/>
    <property type="evidence" value="ECO:0007669"/>
    <property type="project" value="UniProtKB-UniRule"/>
</dbReference>
<comment type="cofactor">
    <cofactor evidence="3">
        <name>Mg(2+)</name>
        <dbReference type="ChEBI" id="CHEBI:18420"/>
    </cofactor>
</comment>
<dbReference type="SUPFAM" id="SSF53623">
    <property type="entry name" value="MurD-like peptide ligases, catalytic domain"/>
    <property type="match status" value="1"/>
</dbReference>
<dbReference type="GO" id="GO:0005737">
    <property type="term" value="C:cytoplasm"/>
    <property type="evidence" value="ECO:0007669"/>
    <property type="project" value="UniProtKB-SubCell"/>
</dbReference>
<keyword evidence="3 4" id="KW-0132">Cell division</keyword>
<dbReference type="NCBIfam" id="NF001126">
    <property type="entry name" value="PRK00139.1-4"/>
    <property type="match status" value="1"/>
</dbReference>
<comment type="similarity">
    <text evidence="2 3">Belongs to the MurCDEF family. MurE subfamily.</text>
</comment>
<dbReference type="InterPro" id="IPR013221">
    <property type="entry name" value="Mur_ligase_cen"/>
</dbReference>
<name>A0A7I8D539_9FIRM</name>
<reference evidence="8" key="1">
    <citation type="submission" date="2020-07" db="EMBL/GenBank/DDBJ databases">
        <title>Complete genome sequencing of Clostridia bacterium strain 12CBH8.</title>
        <authorList>
            <person name="Sakamoto M."/>
            <person name="Murakami T."/>
            <person name="Mori H."/>
        </authorList>
    </citation>
    <scope>NUCLEOTIDE SEQUENCE [LARGE SCALE GENOMIC DNA]</scope>
    <source>
        <strain evidence="8">12CBH8</strain>
    </source>
</reference>
<feature type="binding site" evidence="3">
    <location>
        <begin position="147"/>
        <end position="148"/>
    </location>
    <ligand>
        <name>UDP-N-acetyl-alpha-D-muramoyl-L-alanyl-D-glutamate</name>
        <dbReference type="ChEBI" id="CHEBI:83900"/>
    </ligand>
</feature>
<organism evidence="7 8">
    <name type="scientific">Solibaculum mannosilyticum</name>
    <dbReference type="NCBI Taxonomy" id="2780922"/>
    <lineage>
        <taxon>Bacteria</taxon>
        <taxon>Bacillati</taxon>
        <taxon>Bacillota</taxon>
        <taxon>Clostridia</taxon>
        <taxon>Eubacteriales</taxon>
        <taxon>Oscillospiraceae</taxon>
        <taxon>Solibaculum</taxon>
    </lineage>
</organism>
<dbReference type="PANTHER" id="PTHR23135">
    <property type="entry name" value="MUR LIGASE FAMILY MEMBER"/>
    <property type="match status" value="1"/>
</dbReference>
<keyword evidence="3" id="KW-0067">ATP-binding</keyword>
<feature type="binding site" evidence="3">
    <location>
        <position position="452"/>
    </location>
    <ligand>
        <name>meso-2,6-diaminopimelate</name>
        <dbReference type="ChEBI" id="CHEBI:57791"/>
    </ligand>
</feature>
<keyword evidence="3 7" id="KW-0436">Ligase</keyword>
<dbReference type="Gene3D" id="3.40.1190.10">
    <property type="entry name" value="Mur-like, catalytic domain"/>
    <property type="match status" value="1"/>
</dbReference>
<dbReference type="SUPFAM" id="SSF63418">
    <property type="entry name" value="MurE/MurF N-terminal domain"/>
    <property type="match status" value="1"/>
</dbReference>
<feature type="short sequence motif" description="Meso-diaminopimelate recognition motif" evidence="3">
    <location>
        <begin position="396"/>
        <end position="399"/>
    </location>
</feature>
<dbReference type="InterPro" id="IPR035911">
    <property type="entry name" value="MurE/MurF_N"/>
</dbReference>
<dbReference type="GO" id="GO:0051301">
    <property type="term" value="P:cell division"/>
    <property type="evidence" value="ECO:0007669"/>
    <property type="project" value="UniProtKB-KW"/>
</dbReference>
<feature type="binding site" evidence="3">
    <location>
        <position position="182"/>
    </location>
    <ligand>
        <name>UDP-N-acetyl-alpha-D-muramoyl-L-alanyl-D-glutamate</name>
        <dbReference type="ChEBI" id="CHEBI:83900"/>
    </ligand>
</feature>
<dbReference type="InterPro" id="IPR036615">
    <property type="entry name" value="Mur_ligase_C_dom_sf"/>
</dbReference>
<evidence type="ECO:0000256" key="3">
    <source>
        <dbReference type="HAMAP-Rule" id="MF_00208"/>
    </source>
</evidence>
<dbReference type="RefSeq" id="WP_147624525.1">
    <property type="nucleotide sequence ID" value="NZ_AP023321.1"/>
</dbReference>
<proteinExistence type="inferred from homology"/>
<dbReference type="GO" id="GO:0071555">
    <property type="term" value="P:cell wall organization"/>
    <property type="evidence" value="ECO:0007669"/>
    <property type="project" value="UniProtKB-KW"/>
</dbReference>
<sequence>MTLAELFAPYGANEDWNGVEISDITRDITQVKRGSVFVCTRGQVHDGHLEAPKALEQGAAAVVTGRDLGLENQLIVPDPSEAYASLCAAFYGFPAKKLRLIGVTGTNGKTTVTHMIQAMLQRAGYVCGIIGTLGGRAGQRVFEAHNTTPDAKELHRTLAAMVEEECQFCVMEVSSHALDQGRVAGLRFEAGVFTNLTQDHLDYHLTMENYLAAKKKLFAQSDIGVYNLDDAYGMRMIEGLSCRKVAYSADNSVAHYTAQNITYSMDSVRFDLLGHGITGRVNLKIPGLFSVYNALAAAACVLSLGLPFASVVDALNQFEGVKGRMERVPTGRDFTIVIDYAHTPDGLEKVLSACRKGSPKRLVALFGCGGDRDRAKRPLMGKVVMEGADFAILTSDNPRSEDPQAIIDDIVEGIRAYSTPYVVIPNRQDAIRYAVRTARPGDLILLAGKGHETYQILSTGVIHLDEREIIAEQLAKLER</sequence>
<dbReference type="UniPathway" id="UPA00219"/>
<dbReference type="EMBL" id="AP023321">
    <property type="protein sequence ID" value="BCI60902.1"/>
    <property type="molecule type" value="Genomic_DNA"/>
</dbReference>
<dbReference type="GO" id="GO:0005524">
    <property type="term" value="F:ATP binding"/>
    <property type="evidence" value="ECO:0007669"/>
    <property type="project" value="UniProtKB-UniRule"/>
</dbReference>
<keyword evidence="3 4" id="KW-0133">Cell shape</keyword>
<dbReference type="PANTHER" id="PTHR23135:SF4">
    <property type="entry name" value="UDP-N-ACETYLMURAMOYL-L-ALANYL-D-GLUTAMATE--2,6-DIAMINOPIMELATE LIGASE MURE HOMOLOG, CHLOROPLASTIC"/>
    <property type="match status" value="1"/>
</dbReference>
<keyword evidence="3" id="KW-0963">Cytoplasm</keyword>
<dbReference type="InterPro" id="IPR005761">
    <property type="entry name" value="UDP-N-AcMur-Glu-dNH2Pim_ligase"/>
</dbReference>
<comment type="function">
    <text evidence="3">Catalyzes the addition of meso-diaminopimelic acid to the nucleotide precursor UDP-N-acetylmuramoyl-L-alanyl-D-glutamate (UMAG) in the biosynthesis of bacterial cell-wall peptidoglycan.</text>
</comment>
<dbReference type="Proteomes" id="UP000593890">
    <property type="component" value="Chromosome"/>
</dbReference>
<gene>
    <name evidence="7" type="primary">murE1</name>
    <name evidence="3" type="synonym">murE</name>
    <name evidence="7" type="ORF">C12CBH8_15410</name>
</gene>
<feature type="binding site" evidence="3">
    <location>
        <begin position="396"/>
        <end position="399"/>
    </location>
    <ligand>
        <name>meso-2,6-diaminopimelate</name>
        <dbReference type="ChEBI" id="CHEBI:57791"/>
    </ligand>
</feature>
<dbReference type="AlphaFoldDB" id="A0A7I8D539"/>
<dbReference type="InterPro" id="IPR004101">
    <property type="entry name" value="Mur_ligase_C"/>
</dbReference>
<comment type="subcellular location">
    <subcellularLocation>
        <location evidence="3 4">Cytoplasm</location>
    </subcellularLocation>
</comment>
<evidence type="ECO:0000256" key="2">
    <source>
        <dbReference type="ARBA" id="ARBA00005898"/>
    </source>
</evidence>
<dbReference type="Gene3D" id="3.90.190.20">
    <property type="entry name" value="Mur ligase, C-terminal domain"/>
    <property type="match status" value="1"/>
</dbReference>
<dbReference type="SUPFAM" id="SSF53244">
    <property type="entry name" value="MurD-like peptide ligases, peptide-binding domain"/>
    <property type="match status" value="1"/>
</dbReference>
<dbReference type="GO" id="GO:0008360">
    <property type="term" value="P:regulation of cell shape"/>
    <property type="evidence" value="ECO:0007669"/>
    <property type="project" value="UniProtKB-KW"/>
</dbReference>
<feature type="binding site" evidence="3">
    <location>
        <position position="180"/>
    </location>
    <ligand>
        <name>UDP-N-acetyl-alpha-D-muramoyl-L-alanyl-D-glutamate</name>
        <dbReference type="ChEBI" id="CHEBI:83900"/>
    </ligand>
</feature>
<comment type="PTM">
    <text evidence="3">Carboxylation is probably crucial for Mg(2+) binding and, consequently, for the gamma-phosphate positioning of ATP.</text>
</comment>
<evidence type="ECO:0000256" key="4">
    <source>
        <dbReference type="RuleBase" id="RU004135"/>
    </source>
</evidence>
<dbReference type="Gene3D" id="3.40.1390.10">
    <property type="entry name" value="MurE/MurF, N-terminal domain"/>
    <property type="match status" value="1"/>
</dbReference>
<dbReference type="Pfam" id="PF08245">
    <property type="entry name" value="Mur_ligase_M"/>
    <property type="match status" value="1"/>
</dbReference>
<comment type="caution">
    <text evidence="3">Lacks conserved residue(s) required for the propagation of feature annotation.</text>
</comment>
<dbReference type="Pfam" id="PF02875">
    <property type="entry name" value="Mur_ligase_C"/>
    <property type="match status" value="1"/>
</dbReference>
<feature type="binding site" evidence="3">
    <location>
        <begin position="105"/>
        <end position="111"/>
    </location>
    <ligand>
        <name>ATP</name>
        <dbReference type="ChEBI" id="CHEBI:30616"/>
    </ligand>
</feature>
<keyword evidence="3" id="KW-0460">Magnesium</keyword>
<keyword evidence="8" id="KW-1185">Reference proteome</keyword>
<dbReference type="InterPro" id="IPR036565">
    <property type="entry name" value="Mur-like_cat_sf"/>
</dbReference>
<evidence type="ECO:0000313" key="8">
    <source>
        <dbReference type="Proteomes" id="UP000593890"/>
    </source>
</evidence>
<feature type="binding site" evidence="3">
    <location>
        <position position="372"/>
    </location>
    <ligand>
        <name>meso-2,6-diaminopimelate</name>
        <dbReference type="ChEBI" id="CHEBI:57791"/>
    </ligand>
</feature>
<keyword evidence="3 4" id="KW-0131">Cell cycle</keyword>
<comment type="catalytic activity">
    <reaction evidence="3">
        <text>UDP-N-acetyl-alpha-D-muramoyl-L-alanyl-D-glutamate + meso-2,6-diaminopimelate + ATP = UDP-N-acetyl-alpha-D-muramoyl-L-alanyl-gamma-D-glutamyl-meso-2,6-diaminopimelate + ADP + phosphate + H(+)</text>
        <dbReference type="Rhea" id="RHEA:23676"/>
        <dbReference type="ChEBI" id="CHEBI:15378"/>
        <dbReference type="ChEBI" id="CHEBI:30616"/>
        <dbReference type="ChEBI" id="CHEBI:43474"/>
        <dbReference type="ChEBI" id="CHEBI:57791"/>
        <dbReference type="ChEBI" id="CHEBI:83900"/>
        <dbReference type="ChEBI" id="CHEBI:83905"/>
        <dbReference type="ChEBI" id="CHEBI:456216"/>
        <dbReference type="EC" id="6.3.2.13"/>
    </reaction>
</comment>
<feature type="domain" description="Mur ligase central" evidence="6">
    <location>
        <begin position="103"/>
        <end position="301"/>
    </location>
</feature>
<dbReference type="EC" id="6.3.2.13" evidence="3"/>
<feature type="modified residue" description="N6-carboxylysine" evidence="3">
    <location>
        <position position="214"/>
    </location>
</feature>
<keyword evidence="3 4" id="KW-0573">Peptidoglycan synthesis</keyword>
<keyword evidence="3" id="KW-0547">Nucleotide-binding</keyword>